<dbReference type="CTD" id="20199181"/>
<dbReference type="GO" id="GO:0006915">
    <property type="term" value="P:apoptotic process"/>
    <property type="evidence" value="ECO:0007669"/>
    <property type="project" value="InterPro"/>
</dbReference>
<dbReference type="EMBL" id="KB096742">
    <property type="protein sequence ID" value="ESO02226.1"/>
    <property type="molecule type" value="Genomic_DNA"/>
</dbReference>
<feature type="compositionally biased region" description="Acidic residues" evidence="1">
    <location>
        <begin position="204"/>
        <end position="213"/>
    </location>
</feature>
<sequence>MASSSLSQESLDHDPSVLTRRIKVKIANRNRSTFSKHESIETTDDHELVDVKVEDLIAGEHMLSMSPGSLFYDHESPNRAVKLKDKRWPGHLHKNKPILKDKRKLREKRRSSGVVHVQSTESSADSFDESEPAPISRDNPAQTTQAVQPAVTSTLAACDSSDSQKFLAGMMHNEIIDADNPQTPEEDRKMFSGRTVRNKSPSDLDADLEDNQDYDSTVSQPDVGCSRTSSSTRFPTLPAFPPSSSSSPSSSNSSASCNTGMYNTSTISTSALHHTEACSLIRGGKPDSTVVHFAATDTTVEEVHIVLY</sequence>
<dbReference type="PANTHER" id="PTHR15093:SF1">
    <property type="entry name" value="PRKC APOPTOSIS WT1 REGULATOR PROTEIN"/>
    <property type="match status" value="1"/>
</dbReference>
<dbReference type="GO" id="GO:0043065">
    <property type="term" value="P:positive regulation of apoptotic process"/>
    <property type="evidence" value="ECO:0000318"/>
    <property type="project" value="GO_Central"/>
</dbReference>
<gene>
    <name evidence="3" type="primary">20199181</name>
    <name evidence="2" type="ORF">HELRODRAFT_161469</name>
</gene>
<dbReference type="OrthoDB" id="6286739at2759"/>
<proteinExistence type="predicted"/>
<feature type="compositionally biased region" description="Polar residues" evidence="1">
    <location>
        <begin position="214"/>
        <end position="234"/>
    </location>
</feature>
<dbReference type="HOGENOM" id="CLU_903926_0_0_1"/>
<feature type="compositionally biased region" description="Low complexity" evidence="1">
    <location>
        <begin position="242"/>
        <end position="256"/>
    </location>
</feature>
<evidence type="ECO:0000313" key="2">
    <source>
        <dbReference type="EMBL" id="ESO02226.1"/>
    </source>
</evidence>
<dbReference type="Proteomes" id="UP000015101">
    <property type="component" value="Unassembled WGS sequence"/>
</dbReference>
<dbReference type="EMBL" id="AMQM01000825">
    <property type="status" value="NOT_ANNOTATED_CDS"/>
    <property type="molecule type" value="Genomic_DNA"/>
</dbReference>
<dbReference type="GO" id="GO:0005884">
    <property type="term" value="C:actin filament"/>
    <property type="evidence" value="ECO:0000318"/>
    <property type="project" value="GO_Central"/>
</dbReference>
<dbReference type="GO" id="GO:0005737">
    <property type="term" value="C:cytoplasm"/>
    <property type="evidence" value="ECO:0000318"/>
    <property type="project" value="GO_Central"/>
</dbReference>
<name>T1ERI1_HELRO</name>
<dbReference type="AlphaFoldDB" id="T1ERI1"/>
<dbReference type="RefSeq" id="XP_009019634.1">
    <property type="nucleotide sequence ID" value="XM_009021386.1"/>
</dbReference>
<reference evidence="2 4" key="2">
    <citation type="journal article" date="2013" name="Nature">
        <title>Insights into bilaterian evolution from three spiralian genomes.</title>
        <authorList>
            <person name="Simakov O."/>
            <person name="Marletaz F."/>
            <person name="Cho S.J."/>
            <person name="Edsinger-Gonzales E."/>
            <person name="Havlak P."/>
            <person name="Hellsten U."/>
            <person name="Kuo D.H."/>
            <person name="Larsson T."/>
            <person name="Lv J."/>
            <person name="Arendt D."/>
            <person name="Savage R."/>
            <person name="Osoegawa K."/>
            <person name="de Jong P."/>
            <person name="Grimwood J."/>
            <person name="Chapman J.A."/>
            <person name="Shapiro H."/>
            <person name="Aerts A."/>
            <person name="Otillar R.P."/>
            <person name="Terry A.Y."/>
            <person name="Boore J.L."/>
            <person name="Grigoriev I.V."/>
            <person name="Lindberg D.R."/>
            <person name="Seaver E.C."/>
            <person name="Weisblat D.A."/>
            <person name="Putnam N.H."/>
            <person name="Rokhsar D.S."/>
        </authorList>
    </citation>
    <scope>NUCLEOTIDE SEQUENCE</scope>
</reference>
<evidence type="ECO:0000313" key="3">
    <source>
        <dbReference type="EnsemblMetazoa" id="HelroP161469"/>
    </source>
</evidence>
<reference evidence="3" key="3">
    <citation type="submission" date="2015-06" db="UniProtKB">
        <authorList>
            <consortium name="EnsemblMetazoa"/>
        </authorList>
    </citation>
    <scope>IDENTIFICATION</scope>
</reference>
<dbReference type="GeneID" id="20199181"/>
<dbReference type="InParanoid" id="T1ERI1"/>
<dbReference type="InterPro" id="IPR026117">
    <property type="entry name" value="Par-4"/>
</dbReference>
<dbReference type="KEGG" id="hro:HELRODRAFT_161469"/>
<organism evidence="3 4">
    <name type="scientific">Helobdella robusta</name>
    <name type="common">Californian leech</name>
    <dbReference type="NCBI Taxonomy" id="6412"/>
    <lineage>
        <taxon>Eukaryota</taxon>
        <taxon>Metazoa</taxon>
        <taxon>Spiralia</taxon>
        <taxon>Lophotrochozoa</taxon>
        <taxon>Annelida</taxon>
        <taxon>Clitellata</taxon>
        <taxon>Hirudinea</taxon>
        <taxon>Rhynchobdellida</taxon>
        <taxon>Glossiphoniidae</taxon>
        <taxon>Helobdella</taxon>
    </lineage>
</organism>
<reference evidence="4" key="1">
    <citation type="submission" date="2012-12" db="EMBL/GenBank/DDBJ databases">
        <authorList>
            <person name="Hellsten U."/>
            <person name="Grimwood J."/>
            <person name="Chapman J.A."/>
            <person name="Shapiro H."/>
            <person name="Aerts A."/>
            <person name="Otillar R.P."/>
            <person name="Terry A.Y."/>
            <person name="Boore J.L."/>
            <person name="Simakov O."/>
            <person name="Marletaz F."/>
            <person name="Cho S.-J."/>
            <person name="Edsinger-Gonzales E."/>
            <person name="Havlak P."/>
            <person name="Kuo D.-H."/>
            <person name="Larsson T."/>
            <person name="Lv J."/>
            <person name="Arendt D."/>
            <person name="Savage R."/>
            <person name="Osoegawa K."/>
            <person name="de Jong P."/>
            <person name="Lindberg D.R."/>
            <person name="Seaver E.C."/>
            <person name="Weisblat D.A."/>
            <person name="Putnam N.H."/>
            <person name="Grigoriev I.V."/>
            <person name="Rokhsar D.S."/>
        </authorList>
    </citation>
    <scope>NUCLEOTIDE SEQUENCE</scope>
</reference>
<dbReference type="OMA" id="HHTEACS"/>
<feature type="region of interest" description="Disordered" evidence="1">
    <location>
        <begin position="176"/>
        <end position="257"/>
    </location>
</feature>
<keyword evidence="4" id="KW-1185">Reference proteome</keyword>
<feature type="region of interest" description="Disordered" evidence="1">
    <location>
        <begin position="88"/>
        <end position="148"/>
    </location>
</feature>
<dbReference type="STRING" id="6412.T1ERI1"/>
<dbReference type="PANTHER" id="PTHR15093">
    <property type="entry name" value="PROSTATE APOPTOSIS RESPONSE PROTEIN PAR-4"/>
    <property type="match status" value="1"/>
</dbReference>
<feature type="compositionally biased region" description="Polar residues" evidence="1">
    <location>
        <begin position="139"/>
        <end position="148"/>
    </location>
</feature>
<dbReference type="EnsemblMetazoa" id="HelroT161469">
    <property type="protein sequence ID" value="HelroP161469"/>
    <property type="gene ID" value="HelroG161469"/>
</dbReference>
<feature type="compositionally biased region" description="Basic residues" evidence="1">
    <location>
        <begin position="89"/>
        <end position="111"/>
    </location>
</feature>
<accession>T1ERI1</accession>
<evidence type="ECO:0000256" key="1">
    <source>
        <dbReference type="SAM" id="MobiDB-lite"/>
    </source>
</evidence>
<evidence type="ECO:0000313" key="4">
    <source>
        <dbReference type="Proteomes" id="UP000015101"/>
    </source>
</evidence>
<protein>
    <submittedName>
        <fullName evidence="2 3">Uncharacterized protein</fullName>
    </submittedName>
</protein>